<evidence type="ECO:0000313" key="2">
    <source>
        <dbReference type="Proteomes" id="UP000005732"/>
    </source>
</evidence>
<sequence>MAARPHPLKAVLNFARKRDMLSTATPGPVDDVMAGGVEGKNIIVRNGHMDAGLPLKCS</sequence>
<protein>
    <submittedName>
        <fullName evidence="1">Uncharacterized protein</fullName>
    </submittedName>
</protein>
<dbReference type="EMBL" id="JH719393">
    <property type="protein sequence ID" value="EJC84186.1"/>
    <property type="molecule type" value="Genomic_DNA"/>
</dbReference>
<evidence type="ECO:0000313" key="1">
    <source>
        <dbReference type="EMBL" id="EJC84186.1"/>
    </source>
</evidence>
<organism evidence="1 2">
    <name type="scientific">Rhizobium leguminosarum bv. trifolii WSM2297</name>
    <dbReference type="NCBI Taxonomy" id="754762"/>
    <lineage>
        <taxon>Bacteria</taxon>
        <taxon>Pseudomonadati</taxon>
        <taxon>Pseudomonadota</taxon>
        <taxon>Alphaproteobacteria</taxon>
        <taxon>Hyphomicrobiales</taxon>
        <taxon>Rhizobiaceae</taxon>
        <taxon>Rhizobium/Agrobacterium group</taxon>
        <taxon>Rhizobium</taxon>
    </lineage>
</organism>
<proteinExistence type="predicted"/>
<reference evidence="1 2" key="1">
    <citation type="submission" date="2012-02" db="EMBL/GenBank/DDBJ databases">
        <title>Improved High-Quality Draft Sequence of Rhizobium leguminosarum bv. trifolii WSM2297.</title>
        <authorList>
            <consortium name="US DOE Joint Genome Institute"/>
            <person name="Lucas S."/>
            <person name="Han J."/>
            <person name="Lapidus A."/>
            <person name="Cheng J.-F."/>
            <person name="Goodwin L."/>
            <person name="Pitluck S."/>
            <person name="Peters L."/>
            <person name="Ovchinnikova G."/>
            <person name="Zhang X."/>
            <person name="Detter J.C."/>
            <person name="Han C."/>
            <person name="Tapia R."/>
            <person name="Land M."/>
            <person name="Hauser L."/>
            <person name="Kyrpides N."/>
            <person name="Ivanova N."/>
            <person name="Pagani I."/>
            <person name="Brau L."/>
            <person name="Yates R."/>
            <person name="O'Hara G."/>
            <person name="Rui T."/>
            <person name="Howieson J."/>
            <person name="Reeve W."/>
            <person name="Woyke T."/>
        </authorList>
    </citation>
    <scope>NUCLEOTIDE SEQUENCE [LARGE SCALE GENOMIC DNA]</scope>
    <source>
        <strain evidence="1 2">WSM2297</strain>
    </source>
</reference>
<gene>
    <name evidence="1" type="ORF">Rleg4DRAFT_5986</name>
</gene>
<dbReference type="Proteomes" id="UP000005732">
    <property type="component" value="Unassembled WGS sequence"/>
</dbReference>
<dbReference type="HOGENOM" id="CLU_2976208_0_0_5"/>
<dbReference type="RefSeq" id="WP_003577008.1">
    <property type="nucleotide sequence ID" value="NZ_JH719393.1"/>
</dbReference>
<name>J0WED2_RHILT</name>
<dbReference type="AlphaFoldDB" id="J0WED2"/>
<accession>J0WED2</accession>